<gene>
    <name evidence="1" type="ORF">C4886_16045</name>
</gene>
<evidence type="ECO:0008006" key="3">
    <source>
        <dbReference type="Google" id="ProtNLM"/>
    </source>
</evidence>
<sequence length="209" mass="23883">MSAVPGNKGWWTVMDYSAGLTSKLFWLQESRKTAAYILEGLSKADIRKIAWEENIYQVKAEYRAYEVLNGTYRRVSALPEAVLQAFITCDVETAKILNLIAILMDSRLFFEFLHEVYDEKIRLGEKEITDRDLNVFFADKAMQSDVVAGWTDTAVRKLKQCFTRMMFEAGLLESSAKPRTIKSIHIDYRTEELLTANGLGEYLKAVKGV</sequence>
<dbReference type="Proteomes" id="UP000253208">
    <property type="component" value="Unassembled WGS sequence"/>
</dbReference>
<name>A0A367FWD1_9FIRM</name>
<organism evidence="1 2">
    <name type="scientific">Blautia obeum</name>
    <dbReference type="NCBI Taxonomy" id="40520"/>
    <lineage>
        <taxon>Bacteria</taxon>
        <taxon>Bacillati</taxon>
        <taxon>Bacillota</taxon>
        <taxon>Clostridia</taxon>
        <taxon>Lachnospirales</taxon>
        <taxon>Lachnospiraceae</taxon>
        <taxon>Blautia</taxon>
    </lineage>
</organism>
<protein>
    <recommendedName>
        <fullName evidence="3">DUF1819 family protein</fullName>
    </recommendedName>
</protein>
<evidence type="ECO:0000313" key="2">
    <source>
        <dbReference type="Proteomes" id="UP000253208"/>
    </source>
</evidence>
<accession>A0A367FWD1</accession>
<reference evidence="1 2" key="1">
    <citation type="submission" date="2018-02" db="EMBL/GenBank/DDBJ databases">
        <title>Complete genome sequencing of Faecalibacterium prausnitzii strains isolated from the human gut.</title>
        <authorList>
            <person name="Fitzgerald B.C."/>
            <person name="Shkoporov A.N."/>
            <person name="Ross P.R."/>
            <person name="Hill C."/>
        </authorList>
    </citation>
    <scope>NUCLEOTIDE SEQUENCE [LARGE SCALE GENOMIC DNA]</scope>
    <source>
        <strain evidence="1 2">APC942/31-1</strain>
    </source>
</reference>
<dbReference type="EMBL" id="PSQG01000030">
    <property type="protein sequence ID" value="RCH41939.1"/>
    <property type="molecule type" value="Genomic_DNA"/>
</dbReference>
<proteinExistence type="predicted"/>
<dbReference type="InterPro" id="IPR023137">
    <property type="entry name" value="BrxA_sf"/>
</dbReference>
<dbReference type="Gene3D" id="1.10.3540.10">
    <property type="entry name" value="uncharacterized protein from magnetospirillum magneticum domain"/>
    <property type="match status" value="1"/>
</dbReference>
<comment type="caution">
    <text evidence="1">The sequence shown here is derived from an EMBL/GenBank/DDBJ whole genome shotgun (WGS) entry which is preliminary data.</text>
</comment>
<dbReference type="AlphaFoldDB" id="A0A367FWD1"/>
<dbReference type="Pfam" id="PF08849">
    <property type="entry name" value="BrxA"/>
    <property type="match status" value="1"/>
</dbReference>
<evidence type="ECO:0000313" key="1">
    <source>
        <dbReference type="EMBL" id="RCH41939.1"/>
    </source>
</evidence>
<dbReference type="InterPro" id="IPR014948">
    <property type="entry name" value="BrxA"/>
</dbReference>